<dbReference type="PANTHER" id="PTHR39961">
    <property type="entry name" value="HYPOTHETICAL CYTOSOLIC PROTEIN"/>
    <property type="match status" value="1"/>
</dbReference>
<comment type="caution">
    <text evidence="1">The sequence shown here is derived from an EMBL/GenBank/DDBJ whole genome shotgun (WGS) entry which is preliminary data.</text>
</comment>
<organism evidence="1 2">
    <name type="scientific">Paenibacillus oenotherae</name>
    <dbReference type="NCBI Taxonomy" id="1435645"/>
    <lineage>
        <taxon>Bacteria</taxon>
        <taxon>Bacillati</taxon>
        <taxon>Bacillota</taxon>
        <taxon>Bacilli</taxon>
        <taxon>Bacillales</taxon>
        <taxon>Paenibacillaceae</taxon>
        <taxon>Paenibacillus</taxon>
    </lineage>
</organism>
<evidence type="ECO:0000313" key="2">
    <source>
        <dbReference type="Proteomes" id="UP000812277"/>
    </source>
</evidence>
<keyword evidence="2" id="KW-1185">Reference proteome</keyword>
<gene>
    <name evidence="1" type="ORF">K0T92_13855</name>
</gene>
<dbReference type="Pfam" id="PF04308">
    <property type="entry name" value="RNaseH_like"/>
    <property type="match status" value="1"/>
</dbReference>
<protein>
    <submittedName>
        <fullName evidence="1">Ribonuclease H-like YkuK family protein</fullName>
    </submittedName>
</protein>
<dbReference type="EMBL" id="JAHZIJ010000009">
    <property type="protein sequence ID" value="MBW7475835.1"/>
    <property type="molecule type" value="Genomic_DNA"/>
</dbReference>
<name>A0ABS7D7B7_9BACL</name>
<sequence length="187" mass="21032">MIHETTFRNLSEQNLDIQEVMDRIAGFIAQDPRAIYNLVITTDAQVHSGHTKFVTFIVAYRVGQGAWLCSRQVIVPREINAVQEKLLLETTYSQEIAVHFDYAYRVLLEDMILPYMDGGADIKFFIDIDGGTDKIKNKTAAYVAEMVSLVEAMGLIAHVKPESVMVSLADRETKKPYRYPLSAAANS</sequence>
<dbReference type="InterPro" id="IPR007405">
    <property type="entry name" value="Phage_KVP40_Orf299"/>
</dbReference>
<proteinExistence type="predicted"/>
<dbReference type="Proteomes" id="UP000812277">
    <property type="component" value="Unassembled WGS sequence"/>
</dbReference>
<accession>A0ABS7D7B7</accession>
<dbReference type="PANTHER" id="PTHR39961:SF1">
    <property type="entry name" value="DUF458 DOMAIN-CONTAINING PROTEIN"/>
    <property type="match status" value="1"/>
</dbReference>
<reference evidence="1 2" key="1">
    <citation type="submission" date="2021-07" db="EMBL/GenBank/DDBJ databases">
        <title>Paenibacillus radiodurans sp. nov., isolated from the southeastern edge of Tengger Desert.</title>
        <authorList>
            <person name="Zhang G."/>
        </authorList>
    </citation>
    <scope>NUCLEOTIDE SEQUENCE [LARGE SCALE GENOMIC DNA]</scope>
    <source>
        <strain evidence="1 2">DT7-4</strain>
    </source>
</reference>
<evidence type="ECO:0000313" key="1">
    <source>
        <dbReference type="EMBL" id="MBW7475835.1"/>
    </source>
</evidence>